<evidence type="ECO:0000259" key="3">
    <source>
        <dbReference type="Pfam" id="PF00561"/>
    </source>
</evidence>
<feature type="active site" description="Charge relay system" evidence="2">
    <location>
        <position position="357"/>
    </location>
</feature>
<keyword evidence="5" id="KW-1185">Reference proteome</keyword>
<dbReference type="GO" id="GO:0047372">
    <property type="term" value="F:monoacylglycerol lipase activity"/>
    <property type="evidence" value="ECO:0007669"/>
    <property type="project" value="TreeGrafter"/>
</dbReference>
<keyword evidence="4" id="KW-0378">Hydrolase</keyword>
<dbReference type="Gene3D" id="3.40.50.1820">
    <property type="entry name" value="alpha/beta hydrolase"/>
    <property type="match status" value="1"/>
</dbReference>
<evidence type="ECO:0000256" key="2">
    <source>
        <dbReference type="PIRSR" id="PIRSR005211-1"/>
    </source>
</evidence>
<evidence type="ECO:0000313" key="4">
    <source>
        <dbReference type="EMBL" id="OQR96669.1"/>
    </source>
</evidence>
<dbReference type="PANTHER" id="PTHR10794:SF84">
    <property type="entry name" value="ESTERASE_LIPASE_THIOESTERASE FAMILY PROTEIN"/>
    <property type="match status" value="1"/>
</dbReference>
<comment type="caution">
    <text evidence="4">The sequence shown here is derived from an EMBL/GenBank/DDBJ whole genome shotgun (WGS) entry which is preliminary data.</text>
</comment>
<dbReference type="PIRSF" id="PIRSF005211">
    <property type="entry name" value="Ab_hydro_YheT"/>
    <property type="match status" value="1"/>
</dbReference>
<sequence length="399" mass="43825">MPDERHKPKLTAHADPAAPSRRLLKKLPSLSEAFKPTWFLPTGHLQTIMTHSLNIAPRRVVHYHRQLLQLSDGGTVSLDWASHTSHEHAKDLAAILAEDTTPTISYIQLTAKCCLCAGFRVVVMNARGCAKTPVTTSKLVCPAFTADVKEVVAHLRENYVPAPTLLVGIGYSLGANILLKYVGEMGTACPLSAAISLANPYDLETTTAHLATSWWHRQIYNKALTSGLVKLIFKKARFLIHIRKSNRLSNAHNVLTSDTRVNLKLLAKARVLNDFDVHYSCPIFGFATPRDIYKEASSSKCMQFIAVHCNSHIASIAIPTLCLSALDDPICPHTAIPYAECAANPNVLLAVTKHGGHLGYYTRSSLDTWYIKAIVQFAKAVKPTSPDDIEIVLTPKVKV</sequence>
<dbReference type="Proteomes" id="UP000243579">
    <property type="component" value="Unassembled WGS sequence"/>
</dbReference>
<accession>A0A1V9ZF95</accession>
<feature type="active site" description="Charge relay system" evidence="2">
    <location>
        <position position="328"/>
    </location>
</feature>
<proteinExistence type="inferred from homology"/>
<dbReference type="GO" id="GO:0006508">
    <property type="term" value="P:proteolysis"/>
    <property type="evidence" value="ECO:0007669"/>
    <property type="project" value="UniProtKB-KW"/>
</dbReference>
<protein>
    <submittedName>
        <fullName evidence="4">Serine protease family S33</fullName>
    </submittedName>
</protein>
<keyword evidence="4" id="KW-0645">Protease</keyword>
<dbReference type="OrthoDB" id="247542at2759"/>
<dbReference type="InterPro" id="IPR012020">
    <property type="entry name" value="ABHD4"/>
</dbReference>
<name>A0A1V9ZF95_ACHHY</name>
<organism evidence="4 5">
    <name type="scientific">Achlya hypogyna</name>
    <name type="common">Oomycete</name>
    <name type="synonym">Protoachlya hypogyna</name>
    <dbReference type="NCBI Taxonomy" id="1202772"/>
    <lineage>
        <taxon>Eukaryota</taxon>
        <taxon>Sar</taxon>
        <taxon>Stramenopiles</taxon>
        <taxon>Oomycota</taxon>
        <taxon>Saprolegniomycetes</taxon>
        <taxon>Saprolegniales</taxon>
        <taxon>Achlyaceae</taxon>
        <taxon>Achlya</taxon>
    </lineage>
</organism>
<feature type="domain" description="AB hydrolase-1" evidence="3">
    <location>
        <begin position="116"/>
        <end position="362"/>
    </location>
</feature>
<reference evidence="4 5" key="1">
    <citation type="journal article" date="2014" name="Genome Biol. Evol.">
        <title>The secreted proteins of Achlya hypogyna and Thraustotheca clavata identify the ancestral oomycete secretome and reveal gene acquisitions by horizontal gene transfer.</title>
        <authorList>
            <person name="Misner I."/>
            <person name="Blouin N."/>
            <person name="Leonard G."/>
            <person name="Richards T.A."/>
            <person name="Lane C.E."/>
        </authorList>
    </citation>
    <scope>NUCLEOTIDE SEQUENCE [LARGE SCALE GENOMIC DNA]</scope>
    <source>
        <strain evidence="4 5">ATCC 48635</strain>
    </source>
</reference>
<comment type="similarity">
    <text evidence="1">Belongs to the AB hydrolase superfamily. AB hydrolase 4 family.</text>
</comment>
<gene>
    <name evidence="4" type="ORF">ACHHYP_13884</name>
</gene>
<dbReference type="Pfam" id="PF00561">
    <property type="entry name" value="Abhydrolase_1"/>
    <property type="match status" value="1"/>
</dbReference>
<dbReference type="InterPro" id="IPR000073">
    <property type="entry name" value="AB_hydrolase_1"/>
</dbReference>
<dbReference type="InterPro" id="IPR050960">
    <property type="entry name" value="AB_hydrolase_4_sf"/>
</dbReference>
<dbReference type="GO" id="GO:0034338">
    <property type="term" value="F:short-chain carboxylesterase activity"/>
    <property type="evidence" value="ECO:0007669"/>
    <property type="project" value="TreeGrafter"/>
</dbReference>
<evidence type="ECO:0000256" key="1">
    <source>
        <dbReference type="ARBA" id="ARBA00010884"/>
    </source>
</evidence>
<dbReference type="PANTHER" id="PTHR10794">
    <property type="entry name" value="ABHYDROLASE DOMAIN-CONTAINING PROTEIN"/>
    <property type="match status" value="1"/>
</dbReference>
<feature type="active site" description="Charge relay system" evidence="2">
    <location>
        <position position="172"/>
    </location>
</feature>
<evidence type="ECO:0000313" key="5">
    <source>
        <dbReference type="Proteomes" id="UP000243579"/>
    </source>
</evidence>
<dbReference type="STRING" id="1202772.A0A1V9ZF95"/>
<dbReference type="InterPro" id="IPR029058">
    <property type="entry name" value="AB_hydrolase_fold"/>
</dbReference>
<dbReference type="GO" id="GO:0008233">
    <property type="term" value="F:peptidase activity"/>
    <property type="evidence" value="ECO:0007669"/>
    <property type="project" value="UniProtKB-KW"/>
</dbReference>
<dbReference type="AlphaFoldDB" id="A0A1V9ZF95"/>
<dbReference type="SUPFAM" id="SSF53474">
    <property type="entry name" value="alpha/beta-Hydrolases"/>
    <property type="match status" value="1"/>
</dbReference>
<dbReference type="EMBL" id="JNBR01000134">
    <property type="protein sequence ID" value="OQR96669.1"/>
    <property type="molecule type" value="Genomic_DNA"/>
</dbReference>